<evidence type="ECO:0000313" key="1">
    <source>
        <dbReference type="EMBL" id="PSR23978.1"/>
    </source>
</evidence>
<reference evidence="1 2" key="1">
    <citation type="journal article" date="2014" name="BMC Genomics">
        <title>Comparison of environmental and isolate Sulfobacillus genomes reveals diverse carbon, sulfur, nitrogen, and hydrogen metabolisms.</title>
        <authorList>
            <person name="Justice N.B."/>
            <person name="Norman A."/>
            <person name="Brown C.T."/>
            <person name="Singh A."/>
            <person name="Thomas B.C."/>
            <person name="Banfield J.F."/>
        </authorList>
    </citation>
    <scope>NUCLEOTIDE SEQUENCE [LARGE SCALE GENOMIC DNA]</scope>
    <source>
        <strain evidence="1">AMDSBA3</strain>
    </source>
</reference>
<organism evidence="1 2">
    <name type="scientific">Sulfobacillus acidophilus</name>
    <dbReference type="NCBI Taxonomy" id="53633"/>
    <lineage>
        <taxon>Bacteria</taxon>
        <taxon>Bacillati</taxon>
        <taxon>Bacillota</taxon>
        <taxon>Clostridia</taxon>
        <taxon>Eubacteriales</taxon>
        <taxon>Clostridiales Family XVII. Incertae Sedis</taxon>
        <taxon>Sulfobacillus</taxon>
    </lineage>
</organism>
<evidence type="ECO:0008006" key="3">
    <source>
        <dbReference type="Google" id="ProtNLM"/>
    </source>
</evidence>
<sequence length="374" mass="41597">MPKTAVGLWAYPWDLQELGAAAVLRQLQEWRISELAVATVYHSGQILSLMGPDPRWIMQPSGPLVDFSDPFGMPVPLLADLRVRLSDAGIILRGWTVLGHDKHGWDPTINVFGQAMVHAACPVANQPRATTLIGRLSDSGYFDVLDLEALDFMSAIHGAHHEIIGPPMTPLIELLFSLCFCQACSRTFGSKLDWDALTYDVRTSLREVVQHECIDIQPLSQLTTFLQEHPLIQHLLDERSLWLNRYLRALSAASAIPLTPMISSYRGQQALSWMAGWVPDASWSSDIIALGYGSPETVWSDLNELLLKGLAPEQIICGQTLVAQATPTLAVAKSRVEQAFAAGIRRFCFYNWGLLNQPRREWLNTLSALIWTMG</sequence>
<gene>
    <name evidence="1" type="ORF">C7B45_01445</name>
</gene>
<comment type="caution">
    <text evidence="1">The sequence shown here is derived from an EMBL/GenBank/DDBJ whole genome shotgun (WGS) entry which is preliminary data.</text>
</comment>
<proteinExistence type="predicted"/>
<dbReference type="EMBL" id="PXYV01000002">
    <property type="protein sequence ID" value="PSR23978.1"/>
    <property type="molecule type" value="Genomic_DNA"/>
</dbReference>
<accession>A0A2T2WP15</accession>
<dbReference type="AlphaFoldDB" id="A0A2T2WP15"/>
<protein>
    <recommendedName>
        <fullName evidence="3">Uroporphyrinogen decarboxylase (URO-D) domain-containing protein</fullName>
    </recommendedName>
</protein>
<evidence type="ECO:0000313" key="2">
    <source>
        <dbReference type="Proteomes" id="UP000241848"/>
    </source>
</evidence>
<dbReference type="Proteomes" id="UP000241848">
    <property type="component" value="Unassembled WGS sequence"/>
</dbReference>
<name>A0A2T2WP15_9FIRM</name>